<reference evidence="2 3" key="1">
    <citation type="submission" date="2019-02" db="EMBL/GenBank/DDBJ databases">
        <title>Draft genome sequences of novel Actinobacteria.</title>
        <authorList>
            <person name="Sahin N."/>
            <person name="Ay H."/>
            <person name="Saygin H."/>
        </authorList>
    </citation>
    <scope>NUCLEOTIDE SEQUENCE [LARGE SCALE GENOMIC DNA]</scope>
    <source>
        <strain evidence="2 3">JCM 30529</strain>
    </source>
</reference>
<gene>
    <name evidence="2" type="ORF">E1091_07495</name>
</gene>
<dbReference type="CDD" id="cd00093">
    <property type="entry name" value="HTH_XRE"/>
    <property type="match status" value="1"/>
</dbReference>
<evidence type="ECO:0000313" key="3">
    <source>
        <dbReference type="Proteomes" id="UP000295626"/>
    </source>
</evidence>
<dbReference type="SMART" id="SM00530">
    <property type="entry name" value="HTH_XRE"/>
    <property type="match status" value="1"/>
</dbReference>
<sequence>MNTLEKRLLRRSRIAVGIAHGKTGSGRAIREKAGLRQREVAAILGVDQGAVSKWERGLHPPSDDNAVAWADLLDRIRGTAEPTESPA</sequence>
<dbReference type="InterPro" id="IPR010982">
    <property type="entry name" value="Lambda_DNA-bd_dom_sf"/>
</dbReference>
<dbReference type="Proteomes" id="UP000295626">
    <property type="component" value="Unassembled WGS sequence"/>
</dbReference>
<dbReference type="Pfam" id="PF01381">
    <property type="entry name" value="HTH_3"/>
    <property type="match status" value="1"/>
</dbReference>
<comment type="caution">
    <text evidence="2">The sequence shown here is derived from an EMBL/GenBank/DDBJ whole genome shotgun (WGS) entry which is preliminary data.</text>
</comment>
<dbReference type="SUPFAM" id="SSF47413">
    <property type="entry name" value="lambda repressor-like DNA-binding domains"/>
    <property type="match status" value="1"/>
</dbReference>
<accession>A0ABY2DJ33</accession>
<organism evidence="2 3">
    <name type="scientific">Micromonospora fluostatini</name>
    <dbReference type="NCBI Taxonomy" id="1629071"/>
    <lineage>
        <taxon>Bacteria</taxon>
        <taxon>Bacillati</taxon>
        <taxon>Actinomycetota</taxon>
        <taxon>Actinomycetes</taxon>
        <taxon>Micromonosporales</taxon>
        <taxon>Micromonosporaceae</taxon>
        <taxon>Micromonospora</taxon>
    </lineage>
</organism>
<dbReference type="PROSITE" id="PS50943">
    <property type="entry name" value="HTH_CROC1"/>
    <property type="match status" value="1"/>
</dbReference>
<evidence type="ECO:0000259" key="1">
    <source>
        <dbReference type="PROSITE" id="PS50943"/>
    </source>
</evidence>
<proteinExistence type="predicted"/>
<feature type="domain" description="HTH cro/C1-type" evidence="1">
    <location>
        <begin position="27"/>
        <end position="74"/>
    </location>
</feature>
<dbReference type="InterPro" id="IPR001387">
    <property type="entry name" value="Cro/C1-type_HTH"/>
</dbReference>
<dbReference type="EMBL" id="SMKE01000191">
    <property type="protein sequence ID" value="TDB98712.1"/>
    <property type="molecule type" value="Genomic_DNA"/>
</dbReference>
<evidence type="ECO:0000313" key="2">
    <source>
        <dbReference type="EMBL" id="TDB98712.1"/>
    </source>
</evidence>
<keyword evidence="3" id="KW-1185">Reference proteome</keyword>
<name>A0ABY2DJ33_9ACTN</name>
<protein>
    <submittedName>
        <fullName evidence="2">XRE family transcriptional regulator</fullName>
    </submittedName>
</protein>
<dbReference type="Gene3D" id="1.10.260.40">
    <property type="entry name" value="lambda repressor-like DNA-binding domains"/>
    <property type="match status" value="1"/>
</dbReference>